<protein>
    <submittedName>
        <fullName evidence="4">DUF4157 domain-containing protein</fullName>
    </submittedName>
</protein>
<dbReference type="InterPro" id="IPR036737">
    <property type="entry name" value="OmpA-like_sf"/>
</dbReference>
<feature type="region of interest" description="Disordered" evidence="2">
    <location>
        <begin position="378"/>
        <end position="409"/>
    </location>
</feature>
<dbReference type="Gene3D" id="3.30.1330.60">
    <property type="entry name" value="OmpA-like domain"/>
    <property type="match status" value="1"/>
</dbReference>
<comment type="caution">
    <text evidence="4">The sequence shown here is derived from an EMBL/GenBank/DDBJ whole genome shotgun (WGS) entry which is preliminary data.</text>
</comment>
<sequence length="624" mass="64445">MTYKSRTSGAAGARSSASDAGGGASRGGMPRFLARSQSARPGRSDAALVAPATPTKAENAGRTGVPAFLRTALPATNSERSPLGLPGDRYELEADRAAKQVGAATTDDSRSAAAASSRQGLLPVASASPAGPSNGPSARLGSSGRPLDGATRSFMEQRFGADFGQVRVHTDPQAAQLNADLHANAFTHGRDIFYGQGRGPGRDELTAHELAHVVQQAGGARDGAAGPLTARQGPAPIQCSFAATYMVPGSTSLFEIDLQDREGALDTPPTKSGLDGYLRFVPGIGEPNSSVIGIWQVNSTLDAAGADVNAASMPAAQAPRGALGDPGLRTEADPLRGIEGGFKTDVLHRPNAASPGVPQGSALSPRYAWGAAAPGTVGFGGTTQQPASRGGGIGANPLGQVPGYKRSDDPADIRTASMYDFPGTSSPTDVITWTFESAAIGEDTMVTYGAVNWGFTVDAGHVTNEHLQVEAGTSATFDEALERHRDFYVHEPVTFYFDFDDDALNATEESKIDSFLAYLTRNPDVELSLEGFADQVGGNSDYNRDLSLRRAQSVEAGLLAKGIAAARINGIVIGHGASTAATTDAGTGDEGGDAAVGADQSREANRWANRRVILTFSHVPVATP</sequence>
<dbReference type="GO" id="GO:0016020">
    <property type="term" value="C:membrane"/>
    <property type="evidence" value="ECO:0007669"/>
    <property type="project" value="UniProtKB-UniRule"/>
</dbReference>
<dbReference type="Pfam" id="PF13699">
    <property type="entry name" value="eCIS_core"/>
    <property type="match status" value="1"/>
</dbReference>
<feature type="compositionally biased region" description="Low complexity" evidence="2">
    <location>
        <begin position="1"/>
        <end position="19"/>
    </location>
</feature>
<dbReference type="AlphaFoldDB" id="A0A369XNP7"/>
<feature type="domain" description="OmpA-like" evidence="3">
    <location>
        <begin position="484"/>
        <end position="620"/>
    </location>
</feature>
<dbReference type="PANTHER" id="PTHR30329">
    <property type="entry name" value="STATOR ELEMENT OF FLAGELLAR MOTOR COMPLEX"/>
    <property type="match status" value="1"/>
</dbReference>
<feature type="compositionally biased region" description="Low complexity" evidence="2">
    <location>
        <begin position="103"/>
        <end position="138"/>
    </location>
</feature>
<name>A0A369XNP7_9PROT</name>
<dbReference type="InterPro" id="IPR006665">
    <property type="entry name" value="OmpA-like"/>
</dbReference>
<evidence type="ECO:0000313" key="4">
    <source>
        <dbReference type="EMBL" id="RDE51781.1"/>
    </source>
</evidence>
<evidence type="ECO:0000313" key="5">
    <source>
        <dbReference type="Proteomes" id="UP000253831"/>
    </source>
</evidence>
<evidence type="ECO:0000256" key="1">
    <source>
        <dbReference type="PROSITE-ProRule" id="PRU00473"/>
    </source>
</evidence>
<dbReference type="SUPFAM" id="SSF103088">
    <property type="entry name" value="OmpA-like"/>
    <property type="match status" value="1"/>
</dbReference>
<dbReference type="PANTHER" id="PTHR30329:SF21">
    <property type="entry name" value="LIPOPROTEIN YIAD-RELATED"/>
    <property type="match status" value="1"/>
</dbReference>
<dbReference type="PROSITE" id="PS51123">
    <property type="entry name" value="OMPA_2"/>
    <property type="match status" value="1"/>
</dbReference>
<gene>
    <name evidence="4" type="ORF">DVS81_03915</name>
</gene>
<dbReference type="CDD" id="cd07185">
    <property type="entry name" value="OmpA_C-like"/>
    <property type="match status" value="1"/>
</dbReference>
<dbReference type="InterPro" id="IPR025295">
    <property type="entry name" value="eCIS_core_dom"/>
</dbReference>
<evidence type="ECO:0000256" key="2">
    <source>
        <dbReference type="SAM" id="MobiDB-lite"/>
    </source>
</evidence>
<reference evidence="4 5" key="1">
    <citation type="submission" date="2018-05" db="EMBL/GenBank/DDBJ databases">
        <title>Integrated omic analyses show evidence that a Ca. Accumulibacter phosphatis strain performs denitrification under micro-aerobic conditions.</title>
        <authorList>
            <person name="Camejo P.Y."/>
            <person name="Katherine M.D."/>
            <person name="Daniel N.R."/>
        </authorList>
    </citation>
    <scope>NUCLEOTIDE SEQUENCE [LARGE SCALE GENOMIC DNA]</scope>
    <source>
        <strain evidence="4">UW-LDO-IC</strain>
    </source>
</reference>
<dbReference type="Proteomes" id="UP000253831">
    <property type="component" value="Unassembled WGS sequence"/>
</dbReference>
<keyword evidence="1" id="KW-0472">Membrane</keyword>
<organism evidence="4 5">
    <name type="scientific">Candidatus Accumulibacter meliphilus</name>
    <dbReference type="NCBI Taxonomy" id="2211374"/>
    <lineage>
        <taxon>Bacteria</taxon>
        <taxon>Pseudomonadati</taxon>
        <taxon>Pseudomonadota</taxon>
        <taxon>Betaproteobacteria</taxon>
        <taxon>Candidatus Accumulibacter</taxon>
    </lineage>
</organism>
<accession>A0A369XNP7</accession>
<proteinExistence type="predicted"/>
<feature type="region of interest" description="Disordered" evidence="2">
    <location>
        <begin position="581"/>
        <end position="601"/>
    </location>
</feature>
<dbReference type="EMBL" id="QPGA01000004">
    <property type="protein sequence ID" value="RDE51781.1"/>
    <property type="molecule type" value="Genomic_DNA"/>
</dbReference>
<feature type="compositionally biased region" description="Basic and acidic residues" evidence="2">
    <location>
        <begin position="88"/>
        <end position="98"/>
    </location>
</feature>
<dbReference type="InterPro" id="IPR050330">
    <property type="entry name" value="Bact_OuterMem_StrucFunc"/>
</dbReference>
<feature type="region of interest" description="Disordered" evidence="2">
    <location>
        <begin position="1"/>
        <end position="150"/>
    </location>
</feature>
<dbReference type="Pfam" id="PF00691">
    <property type="entry name" value="OmpA"/>
    <property type="match status" value="1"/>
</dbReference>
<evidence type="ECO:0000259" key="3">
    <source>
        <dbReference type="PROSITE" id="PS51123"/>
    </source>
</evidence>